<keyword evidence="1" id="KW-0812">Transmembrane</keyword>
<protein>
    <submittedName>
        <fullName evidence="2">50S ribosomal protein L25</fullName>
    </submittedName>
</protein>
<feature type="transmembrane region" description="Helical" evidence="1">
    <location>
        <begin position="85"/>
        <end position="106"/>
    </location>
</feature>
<name>A0A1D1XTF3_9ARAE</name>
<feature type="transmembrane region" description="Helical" evidence="1">
    <location>
        <begin position="53"/>
        <end position="73"/>
    </location>
</feature>
<keyword evidence="2" id="KW-0687">Ribonucleoprotein</keyword>
<evidence type="ECO:0000256" key="1">
    <source>
        <dbReference type="SAM" id="Phobius"/>
    </source>
</evidence>
<dbReference type="PANTHER" id="PTHR35307">
    <property type="entry name" value="PROTEIN, PUTATIVE-RELATED"/>
    <property type="match status" value="1"/>
</dbReference>
<organism evidence="2">
    <name type="scientific">Anthurium amnicola</name>
    <dbReference type="NCBI Taxonomy" id="1678845"/>
    <lineage>
        <taxon>Eukaryota</taxon>
        <taxon>Viridiplantae</taxon>
        <taxon>Streptophyta</taxon>
        <taxon>Embryophyta</taxon>
        <taxon>Tracheophyta</taxon>
        <taxon>Spermatophyta</taxon>
        <taxon>Magnoliopsida</taxon>
        <taxon>Liliopsida</taxon>
        <taxon>Araceae</taxon>
        <taxon>Pothoideae</taxon>
        <taxon>Potheae</taxon>
        <taxon>Anthurium</taxon>
    </lineage>
</organism>
<keyword evidence="2" id="KW-0689">Ribosomal protein</keyword>
<dbReference type="AlphaFoldDB" id="A0A1D1XTF3"/>
<dbReference type="PANTHER" id="PTHR35307:SF3">
    <property type="entry name" value="DUF4220 DOMAIN-CONTAINING PROTEIN"/>
    <property type="match status" value="1"/>
</dbReference>
<reference evidence="2" key="1">
    <citation type="submission" date="2015-07" db="EMBL/GenBank/DDBJ databases">
        <title>Transcriptome Assembly of Anthurium amnicola.</title>
        <authorList>
            <person name="Suzuki J."/>
        </authorList>
    </citation>
    <scope>NUCLEOTIDE SEQUENCE</scope>
</reference>
<accession>A0A1D1XTF3</accession>
<evidence type="ECO:0000313" key="2">
    <source>
        <dbReference type="EMBL" id="JAT45669.1"/>
    </source>
</evidence>
<keyword evidence="1" id="KW-0472">Membrane</keyword>
<dbReference type="EMBL" id="GDJX01022267">
    <property type="protein sequence ID" value="JAT45669.1"/>
    <property type="molecule type" value="Transcribed_RNA"/>
</dbReference>
<feature type="non-terminal residue" evidence="2">
    <location>
        <position position="1"/>
    </location>
</feature>
<dbReference type="GO" id="GO:0005840">
    <property type="term" value="C:ribosome"/>
    <property type="evidence" value="ECO:0007669"/>
    <property type="project" value="UniProtKB-KW"/>
</dbReference>
<keyword evidence="1" id="KW-1133">Transmembrane helix</keyword>
<feature type="non-terminal residue" evidence="2">
    <location>
        <position position="157"/>
    </location>
</feature>
<gene>
    <name evidence="2" type="primary">rplY_9</name>
    <name evidence="2" type="ORF">g.125868</name>
</gene>
<proteinExistence type="predicted"/>
<sequence length="157" mass="16872">EASTSPRSSRGDSPRVEPVTSWLNSHQEVIVMRGCTASGALDDTLYTKPLPWIGLYVAAASFLCAAAMTFDAYSGFRRRRPWFPARLFSLNATTITLLAVAIKFPVDLNTSMPRSIDQLTKLSGTTLICTVMANFVPSLGMDLNVASDVVAVGVLVG</sequence>